<evidence type="ECO:0000313" key="4">
    <source>
        <dbReference type="Proteomes" id="UP000276223"/>
    </source>
</evidence>
<dbReference type="RefSeq" id="WP_123289713.1">
    <property type="nucleotide sequence ID" value="NZ_RJVA01000011.1"/>
</dbReference>
<feature type="transmembrane region" description="Helical" evidence="2">
    <location>
        <begin position="100"/>
        <end position="118"/>
    </location>
</feature>
<evidence type="ECO:0000313" key="3">
    <source>
        <dbReference type="EMBL" id="ROQ93176.1"/>
    </source>
</evidence>
<gene>
    <name evidence="3" type="ORF">EDC27_1181</name>
</gene>
<evidence type="ECO:0000256" key="1">
    <source>
        <dbReference type="SAM" id="MobiDB-lite"/>
    </source>
</evidence>
<dbReference type="Proteomes" id="UP000276223">
    <property type="component" value="Unassembled WGS sequence"/>
</dbReference>
<keyword evidence="2" id="KW-0812">Transmembrane</keyword>
<keyword evidence="2" id="KW-1133">Transmembrane helix</keyword>
<organism evidence="3 4">
    <name type="scientific">Desulfosoma caldarium</name>
    <dbReference type="NCBI Taxonomy" id="610254"/>
    <lineage>
        <taxon>Bacteria</taxon>
        <taxon>Pseudomonadati</taxon>
        <taxon>Thermodesulfobacteriota</taxon>
        <taxon>Syntrophobacteria</taxon>
        <taxon>Syntrophobacterales</taxon>
        <taxon>Syntrophobacteraceae</taxon>
        <taxon>Desulfosoma</taxon>
    </lineage>
</organism>
<dbReference type="OrthoDB" id="5422042at2"/>
<accession>A0A3N1V0V8</accession>
<keyword evidence="4" id="KW-1185">Reference proteome</keyword>
<keyword evidence="2" id="KW-0472">Membrane</keyword>
<dbReference type="EMBL" id="RJVA01000011">
    <property type="protein sequence ID" value="ROQ93176.1"/>
    <property type="molecule type" value="Genomic_DNA"/>
</dbReference>
<reference evidence="3 4" key="1">
    <citation type="submission" date="2018-11" db="EMBL/GenBank/DDBJ databases">
        <title>Genomic Encyclopedia of Type Strains, Phase IV (KMG-IV): sequencing the most valuable type-strain genomes for metagenomic binning, comparative biology and taxonomic classification.</title>
        <authorList>
            <person name="Goeker M."/>
        </authorList>
    </citation>
    <scope>NUCLEOTIDE SEQUENCE [LARGE SCALE GENOMIC DNA]</scope>
    <source>
        <strain evidence="3 4">DSM 22027</strain>
    </source>
</reference>
<feature type="region of interest" description="Disordered" evidence="1">
    <location>
        <begin position="165"/>
        <end position="194"/>
    </location>
</feature>
<evidence type="ECO:0000256" key="2">
    <source>
        <dbReference type="SAM" id="Phobius"/>
    </source>
</evidence>
<name>A0A3N1V0V8_9BACT</name>
<protein>
    <submittedName>
        <fullName evidence="3">Uncharacterized protein</fullName>
    </submittedName>
</protein>
<dbReference type="AlphaFoldDB" id="A0A3N1V0V8"/>
<comment type="caution">
    <text evidence="3">The sequence shown here is derived from an EMBL/GenBank/DDBJ whole genome shotgun (WGS) entry which is preliminary data.</text>
</comment>
<proteinExistence type="predicted"/>
<sequence length="194" mass="21379">MNGCKDFEEMLILDLFDELPTGRRSRWSVHVAQCDICMAERRRLERVLQQVKAAGKPEPMAESDAARMKARVRWALNNAGRASPSTKALSLWRRFGLRPAWALGLVLSAAVMVAGLSWKGLPRKTAEMNTAPAPTAVATQDQEVVENLEFLKDLETIRKLVTVVDQPDQDPASTEAPNTAPAPVSSHLGKETYA</sequence>